<gene>
    <name evidence="2" type="ORF">NE237_012684</name>
</gene>
<feature type="region of interest" description="Disordered" evidence="1">
    <location>
        <begin position="1"/>
        <end position="85"/>
    </location>
</feature>
<dbReference type="AlphaFoldDB" id="A0A9Q0GZK4"/>
<comment type="caution">
    <text evidence="2">The sequence shown here is derived from an EMBL/GenBank/DDBJ whole genome shotgun (WGS) entry which is preliminary data.</text>
</comment>
<accession>A0A9Q0GZK4</accession>
<proteinExistence type="predicted"/>
<evidence type="ECO:0000313" key="2">
    <source>
        <dbReference type="EMBL" id="KAJ4955901.1"/>
    </source>
</evidence>
<dbReference type="Proteomes" id="UP001141806">
    <property type="component" value="Unassembled WGS sequence"/>
</dbReference>
<evidence type="ECO:0000256" key="1">
    <source>
        <dbReference type="SAM" id="MobiDB-lite"/>
    </source>
</evidence>
<reference evidence="2" key="1">
    <citation type="journal article" date="2023" name="Plant J.">
        <title>The genome of the king protea, Protea cynaroides.</title>
        <authorList>
            <person name="Chang J."/>
            <person name="Duong T.A."/>
            <person name="Schoeman C."/>
            <person name="Ma X."/>
            <person name="Roodt D."/>
            <person name="Barker N."/>
            <person name="Li Z."/>
            <person name="Van de Peer Y."/>
            <person name="Mizrachi E."/>
        </authorList>
    </citation>
    <scope>NUCLEOTIDE SEQUENCE</scope>
    <source>
        <tissue evidence="2">Young leaves</tissue>
    </source>
</reference>
<feature type="compositionally biased region" description="Polar residues" evidence="1">
    <location>
        <begin position="102"/>
        <end position="111"/>
    </location>
</feature>
<keyword evidence="3" id="KW-1185">Reference proteome</keyword>
<evidence type="ECO:0000313" key="3">
    <source>
        <dbReference type="Proteomes" id="UP001141806"/>
    </source>
</evidence>
<feature type="compositionally biased region" description="Polar residues" evidence="1">
    <location>
        <begin position="14"/>
        <end position="23"/>
    </location>
</feature>
<protein>
    <submittedName>
        <fullName evidence="2">Uncharacterized protein</fullName>
    </submittedName>
</protein>
<feature type="region of interest" description="Disordered" evidence="1">
    <location>
        <begin position="102"/>
        <end position="128"/>
    </location>
</feature>
<feature type="compositionally biased region" description="Basic and acidic residues" evidence="1">
    <location>
        <begin position="69"/>
        <end position="85"/>
    </location>
</feature>
<sequence>MKKSSDFGGGSIIQGGNSANNPGCTKREQLEALVTIITKRGRDGSATRSEPNHQEGCTPAGVAKGGCWKGREKGKEEAFKEERERTELPLFQLKLVQQANKTTHEVQQANTHKGKRLSVEELKERDWM</sequence>
<feature type="compositionally biased region" description="Basic and acidic residues" evidence="1">
    <location>
        <begin position="117"/>
        <end position="128"/>
    </location>
</feature>
<feature type="compositionally biased region" description="Basic and acidic residues" evidence="1">
    <location>
        <begin position="40"/>
        <end position="53"/>
    </location>
</feature>
<dbReference type="EMBL" id="JAMYWD010000011">
    <property type="protein sequence ID" value="KAJ4955901.1"/>
    <property type="molecule type" value="Genomic_DNA"/>
</dbReference>
<organism evidence="2 3">
    <name type="scientific">Protea cynaroides</name>
    <dbReference type="NCBI Taxonomy" id="273540"/>
    <lineage>
        <taxon>Eukaryota</taxon>
        <taxon>Viridiplantae</taxon>
        <taxon>Streptophyta</taxon>
        <taxon>Embryophyta</taxon>
        <taxon>Tracheophyta</taxon>
        <taxon>Spermatophyta</taxon>
        <taxon>Magnoliopsida</taxon>
        <taxon>Proteales</taxon>
        <taxon>Proteaceae</taxon>
        <taxon>Protea</taxon>
    </lineage>
</organism>
<name>A0A9Q0GZK4_9MAGN</name>